<dbReference type="AlphaFoldDB" id="A0AA88XGR4"/>
<dbReference type="EMBL" id="VSWD01000013">
    <property type="protein sequence ID" value="KAK3085009.1"/>
    <property type="molecule type" value="Genomic_DNA"/>
</dbReference>
<comment type="caution">
    <text evidence="1">The sequence shown here is derived from an EMBL/GenBank/DDBJ whole genome shotgun (WGS) entry which is preliminary data.</text>
</comment>
<organism evidence="1 2">
    <name type="scientific">Pinctada imbricata</name>
    <name type="common">Atlantic pearl-oyster</name>
    <name type="synonym">Pinctada martensii</name>
    <dbReference type="NCBI Taxonomy" id="66713"/>
    <lineage>
        <taxon>Eukaryota</taxon>
        <taxon>Metazoa</taxon>
        <taxon>Spiralia</taxon>
        <taxon>Lophotrochozoa</taxon>
        <taxon>Mollusca</taxon>
        <taxon>Bivalvia</taxon>
        <taxon>Autobranchia</taxon>
        <taxon>Pteriomorphia</taxon>
        <taxon>Pterioida</taxon>
        <taxon>Pterioidea</taxon>
        <taxon>Pteriidae</taxon>
        <taxon>Pinctada</taxon>
    </lineage>
</organism>
<name>A0AA88XGR4_PINIB</name>
<evidence type="ECO:0000313" key="2">
    <source>
        <dbReference type="Proteomes" id="UP001186944"/>
    </source>
</evidence>
<reference evidence="1" key="1">
    <citation type="submission" date="2019-08" db="EMBL/GenBank/DDBJ databases">
        <title>The improved chromosome-level genome for the pearl oyster Pinctada fucata martensii using PacBio sequencing and Hi-C.</title>
        <authorList>
            <person name="Zheng Z."/>
        </authorList>
    </citation>
    <scope>NUCLEOTIDE SEQUENCE</scope>
    <source>
        <strain evidence="1">ZZ-2019</strain>
        <tissue evidence="1">Adductor muscle</tissue>
    </source>
</reference>
<evidence type="ECO:0000313" key="1">
    <source>
        <dbReference type="EMBL" id="KAK3085009.1"/>
    </source>
</evidence>
<dbReference type="Proteomes" id="UP001186944">
    <property type="component" value="Unassembled WGS sequence"/>
</dbReference>
<sequence>MKTVNNGDLEKQRKEVILVAISHENSITTVIVEENQQRFGGIPVLWKSSAKFHASNNRSQVRLHGDISIPHYLKENLFRQHRNLTILSVSTNREIGNEVFEMKYPNYCVTLYCWAKGYVPVGEKEFPRTIGQFHTITDVREGYCCFATGNKIFPGGGIYSKSENKVGTFGGFV</sequence>
<gene>
    <name evidence="1" type="ORF">FSP39_022828</name>
</gene>
<accession>A0AA88XGR4</accession>
<protein>
    <submittedName>
        <fullName evidence="1">Uncharacterized protein</fullName>
    </submittedName>
</protein>
<keyword evidence="2" id="KW-1185">Reference proteome</keyword>
<proteinExistence type="predicted"/>